<dbReference type="OrthoDB" id="9800188at2"/>
<dbReference type="AlphaFoldDB" id="A0A3A3G7M5"/>
<evidence type="ECO:0000313" key="2">
    <source>
        <dbReference type="Proteomes" id="UP000266327"/>
    </source>
</evidence>
<dbReference type="RefSeq" id="WP_119786250.1">
    <property type="nucleotide sequence ID" value="NZ_QYUQ01000002.1"/>
</dbReference>
<dbReference type="InterPro" id="IPR029069">
    <property type="entry name" value="HotDog_dom_sf"/>
</dbReference>
<dbReference type="SUPFAM" id="SSF54637">
    <property type="entry name" value="Thioesterase/thiol ester dehydrase-isomerase"/>
    <property type="match status" value="1"/>
</dbReference>
<organism evidence="1 2">
    <name type="scientific">Noviherbaspirillum sedimenti</name>
    <dbReference type="NCBI Taxonomy" id="2320865"/>
    <lineage>
        <taxon>Bacteria</taxon>
        <taxon>Pseudomonadati</taxon>
        <taxon>Pseudomonadota</taxon>
        <taxon>Betaproteobacteria</taxon>
        <taxon>Burkholderiales</taxon>
        <taxon>Oxalobacteraceae</taxon>
        <taxon>Noviherbaspirillum</taxon>
    </lineage>
</organism>
<dbReference type="PIRSF" id="PIRSF020565">
    <property type="entry name" value="3Ho_Ac_ACP_DH_prd"/>
    <property type="match status" value="1"/>
</dbReference>
<gene>
    <name evidence="1" type="ORF">D3878_15140</name>
</gene>
<dbReference type="Proteomes" id="UP000266327">
    <property type="component" value="Unassembled WGS sequence"/>
</dbReference>
<sequence>MEMPDIRSLVPHAGPMVLLDRVISVDHDSLCAEVTIRDGGLFCSPDGVGAWVGIEYMAQAIAAHAGHAARLRGEPVKIGFLLGSRRYECTRPLFAVGSVLRVHIARLLLAENGLGSFDCRIEDEDGVAATATVSVFLPANVDEFLNGSME</sequence>
<reference evidence="2" key="1">
    <citation type="submission" date="2018-09" db="EMBL/GenBank/DDBJ databases">
        <authorList>
            <person name="Zhu H."/>
        </authorList>
    </citation>
    <scope>NUCLEOTIDE SEQUENCE [LARGE SCALE GENOMIC DNA]</scope>
    <source>
        <strain evidence="2">K1S02-23</strain>
    </source>
</reference>
<dbReference type="InterPro" id="IPR016776">
    <property type="entry name" value="ApeP-like_dehydratase"/>
</dbReference>
<evidence type="ECO:0000313" key="1">
    <source>
        <dbReference type="EMBL" id="RJG02749.1"/>
    </source>
</evidence>
<name>A0A3A3G7M5_9BURK</name>
<keyword evidence="2" id="KW-1185">Reference proteome</keyword>
<proteinExistence type="predicted"/>
<protein>
    <submittedName>
        <fullName evidence="1">3-hydroxylacyl-ACP dehydratase</fullName>
    </submittedName>
</protein>
<accession>A0A3A3G7M5</accession>
<comment type="caution">
    <text evidence="1">The sequence shown here is derived from an EMBL/GenBank/DDBJ whole genome shotgun (WGS) entry which is preliminary data.</text>
</comment>
<dbReference type="EMBL" id="QYUQ01000002">
    <property type="protein sequence ID" value="RJG02749.1"/>
    <property type="molecule type" value="Genomic_DNA"/>
</dbReference>
<dbReference type="Gene3D" id="3.10.129.10">
    <property type="entry name" value="Hotdog Thioesterase"/>
    <property type="match status" value="1"/>
</dbReference>
<dbReference type="Pfam" id="PF22817">
    <property type="entry name" value="ApeP-like"/>
    <property type="match status" value="1"/>
</dbReference>